<dbReference type="Proteomes" id="UP000316242">
    <property type="component" value="Unassembled WGS sequence"/>
</dbReference>
<keyword evidence="2" id="KW-1185">Reference proteome</keyword>
<evidence type="ECO:0000313" key="1">
    <source>
        <dbReference type="EMBL" id="GEC12978.1"/>
    </source>
</evidence>
<organism evidence="1 2">
    <name type="scientific">Glutamicibacter nicotianae</name>
    <name type="common">Arthrobacter nicotianae</name>
    <dbReference type="NCBI Taxonomy" id="37929"/>
    <lineage>
        <taxon>Bacteria</taxon>
        <taxon>Bacillati</taxon>
        <taxon>Actinomycetota</taxon>
        <taxon>Actinomycetes</taxon>
        <taxon>Micrococcales</taxon>
        <taxon>Micrococcaceae</taxon>
        <taxon>Glutamicibacter</taxon>
    </lineage>
</organism>
<evidence type="ECO:0000313" key="2">
    <source>
        <dbReference type="Proteomes" id="UP000316242"/>
    </source>
</evidence>
<dbReference type="InterPro" id="IPR010982">
    <property type="entry name" value="Lambda_DNA-bd_dom_sf"/>
</dbReference>
<accession>A0ABQ0RMF3</accession>
<reference evidence="1 2" key="1">
    <citation type="submission" date="2019-06" db="EMBL/GenBank/DDBJ databases">
        <title>Whole genome shotgun sequence of Glutamicibacter nicotianae NBRC 14234.</title>
        <authorList>
            <person name="Hosoyama A."/>
            <person name="Uohara A."/>
            <person name="Ohji S."/>
            <person name="Ichikawa N."/>
        </authorList>
    </citation>
    <scope>NUCLEOTIDE SEQUENCE [LARGE SCALE GENOMIC DNA]</scope>
    <source>
        <strain evidence="1 2">NBRC 14234</strain>
    </source>
</reference>
<protein>
    <submittedName>
        <fullName evidence="1">DNA-binding protein</fullName>
    </submittedName>
</protein>
<comment type="caution">
    <text evidence="1">The sequence shown here is derived from an EMBL/GenBank/DDBJ whole genome shotgun (WGS) entry which is preliminary data.</text>
</comment>
<dbReference type="EMBL" id="BJNE01000008">
    <property type="protein sequence ID" value="GEC12978.1"/>
    <property type="molecule type" value="Genomic_DNA"/>
</dbReference>
<sequence length="142" mass="15209">MDSPIEQQRRLYGAPLAERFGHVMEKYALSQRSLAQVLGLSAPMLSQLMGAKRIKIGNPAVLGRLMMLEARSDEADLQAVLQQAERLDAATATHGSAEAGEGAAASEYLRSVGSPEVLAEMAGLARARGHEQLAEVLERAAR</sequence>
<dbReference type="RefSeq" id="WP_141357963.1">
    <property type="nucleotide sequence ID" value="NZ_BAAAWM010000001.1"/>
</dbReference>
<gene>
    <name evidence="1" type="ORF">ANI01nite_21810</name>
</gene>
<dbReference type="GO" id="GO:0003677">
    <property type="term" value="F:DNA binding"/>
    <property type="evidence" value="ECO:0007669"/>
    <property type="project" value="UniProtKB-KW"/>
</dbReference>
<name>A0ABQ0RMF3_GLUNI</name>
<proteinExistence type="predicted"/>
<keyword evidence="1" id="KW-0238">DNA-binding</keyword>
<dbReference type="SUPFAM" id="SSF47413">
    <property type="entry name" value="lambda repressor-like DNA-binding domains"/>
    <property type="match status" value="1"/>
</dbReference>